<evidence type="ECO:0000313" key="7">
    <source>
        <dbReference type="EMBL" id="KZL79186.1"/>
    </source>
</evidence>
<dbReference type="CDD" id="cd00067">
    <property type="entry name" value="GAL4"/>
    <property type="match status" value="1"/>
</dbReference>
<dbReference type="Proteomes" id="UP000076584">
    <property type="component" value="Unassembled WGS sequence"/>
</dbReference>
<name>A0A166ZPG0_COLIC</name>
<dbReference type="SMART" id="SM00066">
    <property type="entry name" value="GAL4"/>
    <property type="match status" value="1"/>
</dbReference>
<proteinExistence type="predicted"/>
<reference evidence="7 8" key="1">
    <citation type="submission" date="2015-06" db="EMBL/GenBank/DDBJ databases">
        <title>Survival trade-offs in plant roots during colonization by closely related pathogenic and mutualistic fungi.</title>
        <authorList>
            <person name="Hacquard S."/>
            <person name="Kracher B."/>
            <person name="Hiruma K."/>
            <person name="Weinman A."/>
            <person name="Muench P."/>
            <person name="Garrido Oter R."/>
            <person name="Ver Loren van Themaat E."/>
            <person name="Dallerey J.-F."/>
            <person name="Damm U."/>
            <person name="Henrissat B."/>
            <person name="Lespinet O."/>
            <person name="Thon M."/>
            <person name="Kemen E."/>
            <person name="McHardy A.C."/>
            <person name="Schulze-Lefert P."/>
            <person name="O'Connell R.J."/>
        </authorList>
    </citation>
    <scope>NUCLEOTIDE SEQUENCE [LARGE SCALE GENOMIC DNA]</scope>
    <source>
        <strain evidence="7 8">MAFF 238704</strain>
    </source>
</reference>
<protein>
    <recommendedName>
        <fullName evidence="6">Zn(2)-C6 fungal-type domain-containing protein</fullName>
    </recommendedName>
</protein>
<keyword evidence="8" id="KW-1185">Reference proteome</keyword>
<dbReference type="InterPro" id="IPR001138">
    <property type="entry name" value="Zn2Cys6_DnaBD"/>
</dbReference>
<dbReference type="Gene3D" id="4.10.240.10">
    <property type="entry name" value="Zn(2)-C6 fungal-type DNA-binding domain"/>
    <property type="match status" value="1"/>
</dbReference>
<dbReference type="InterPro" id="IPR036864">
    <property type="entry name" value="Zn2-C6_fun-type_DNA-bd_sf"/>
</dbReference>
<dbReference type="AlphaFoldDB" id="A0A166ZPG0"/>
<evidence type="ECO:0000256" key="1">
    <source>
        <dbReference type="ARBA" id="ARBA00022723"/>
    </source>
</evidence>
<evidence type="ECO:0000256" key="3">
    <source>
        <dbReference type="ARBA" id="ARBA00023015"/>
    </source>
</evidence>
<keyword evidence="2" id="KW-0862">Zinc</keyword>
<evidence type="ECO:0000256" key="4">
    <source>
        <dbReference type="ARBA" id="ARBA00023163"/>
    </source>
</evidence>
<organism evidence="7 8">
    <name type="scientific">Colletotrichum incanum</name>
    <name type="common">Soybean anthracnose fungus</name>
    <dbReference type="NCBI Taxonomy" id="1573173"/>
    <lineage>
        <taxon>Eukaryota</taxon>
        <taxon>Fungi</taxon>
        <taxon>Dikarya</taxon>
        <taxon>Ascomycota</taxon>
        <taxon>Pezizomycotina</taxon>
        <taxon>Sordariomycetes</taxon>
        <taxon>Hypocreomycetidae</taxon>
        <taxon>Glomerellales</taxon>
        <taxon>Glomerellaceae</taxon>
        <taxon>Colletotrichum</taxon>
        <taxon>Colletotrichum spaethianum species complex</taxon>
    </lineage>
</organism>
<evidence type="ECO:0000256" key="5">
    <source>
        <dbReference type="ARBA" id="ARBA00023242"/>
    </source>
</evidence>
<comment type="caution">
    <text evidence="7">The sequence shown here is derived from an EMBL/GenBank/DDBJ whole genome shotgun (WGS) entry which is preliminary data.</text>
</comment>
<keyword evidence="5" id="KW-0539">Nucleus</keyword>
<dbReference type="GO" id="GO:0008270">
    <property type="term" value="F:zinc ion binding"/>
    <property type="evidence" value="ECO:0007669"/>
    <property type="project" value="InterPro"/>
</dbReference>
<dbReference type="Pfam" id="PF00172">
    <property type="entry name" value="Zn_clus"/>
    <property type="match status" value="1"/>
</dbReference>
<evidence type="ECO:0000259" key="6">
    <source>
        <dbReference type="PROSITE" id="PS50048"/>
    </source>
</evidence>
<dbReference type="PANTHER" id="PTHR47660:SF3">
    <property type="entry name" value="FINGER DOMAIN PROTEIN, PUTATIVE (AFU_ORTHOLOGUE AFUA_4G03310)-RELATED"/>
    <property type="match status" value="1"/>
</dbReference>
<keyword evidence="4" id="KW-0804">Transcription</keyword>
<dbReference type="STRING" id="1573173.A0A166ZPG0"/>
<feature type="domain" description="Zn(2)-C6 fungal-type" evidence="6">
    <location>
        <begin position="8"/>
        <end position="38"/>
    </location>
</feature>
<dbReference type="PANTHER" id="PTHR47660">
    <property type="entry name" value="TRANSCRIPTION FACTOR WITH C2H2 AND ZN(2)-CYS(6) DNA BINDING DOMAIN (EUROFUNG)-RELATED-RELATED"/>
    <property type="match status" value="1"/>
</dbReference>
<evidence type="ECO:0000256" key="2">
    <source>
        <dbReference type="ARBA" id="ARBA00022833"/>
    </source>
</evidence>
<accession>A0A166ZPG0</accession>
<evidence type="ECO:0000313" key="8">
    <source>
        <dbReference type="Proteomes" id="UP000076584"/>
    </source>
</evidence>
<keyword evidence="1" id="KW-0479">Metal-binding</keyword>
<dbReference type="EMBL" id="LFIW01002127">
    <property type="protein sequence ID" value="KZL79186.1"/>
    <property type="molecule type" value="Genomic_DNA"/>
</dbReference>
<dbReference type="PROSITE" id="PS50048">
    <property type="entry name" value="ZN2_CY6_FUNGAL_2"/>
    <property type="match status" value="1"/>
</dbReference>
<dbReference type="GO" id="GO:0000981">
    <property type="term" value="F:DNA-binding transcription factor activity, RNA polymerase II-specific"/>
    <property type="evidence" value="ECO:0007669"/>
    <property type="project" value="InterPro"/>
</dbReference>
<gene>
    <name evidence="7" type="ORF">CI238_04290</name>
</gene>
<sequence length="422" mass="47132">MLSSRRKSCIACVKAKKRCDLGLPVCRRCATRPSKCIYPWAEASDTSASSLGSRTLGLELGDPSLLDQELMTPQAHHLVPEAEQLNRNNAIAATTSPLNLQPLSPIMSGLMEVAMSDGQILFDSYHSVFETTDPTVGQQLVPLITGNPERSSESTTSSIFQARTEYAARRLSLQPHTLIDTGQTAFIHHTHVAGSIDLQEAFAASALFAMQSATNAQLVASEVNRRATLLISTISEKLYSDPLSSLNLLAPAQALLIYQCIRLFSSNIRQRSQAERDETILLSWVSQLRTQIRPFSDRDDWNGWVREESIRRTVLTAEVLCGTYAFLKQGWDQSEARVMSLSFTAQAALWEARSRAEWEATWIRGPKLEVEMRHWDRDMVLASPENAEELGVIIRATYLGLDALEEWMGGQKERLIRWGLRP</sequence>
<dbReference type="SUPFAM" id="SSF57701">
    <property type="entry name" value="Zn2/Cys6 DNA-binding domain"/>
    <property type="match status" value="1"/>
</dbReference>
<keyword evidence="3" id="KW-0805">Transcription regulation</keyword>